<feature type="domain" description="Methyltransferase" evidence="1">
    <location>
        <begin position="65"/>
        <end position="157"/>
    </location>
</feature>
<dbReference type="GO" id="GO:0008168">
    <property type="term" value="F:methyltransferase activity"/>
    <property type="evidence" value="ECO:0007669"/>
    <property type="project" value="TreeGrafter"/>
</dbReference>
<dbReference type="AlphaFoldDB" id="A0A210Q0U0"/>
<dbReference type="STRING" id="6573.A0A210Q0U0"/>
<evidence type="ECO:0000313" key="2">
    <source>
        <dbReference type="EMBL" id="OWF42346.1"/>
    </source>
</evidence>
<dbReference type="PANTHER" id="PTHR42912">
    <property type="entry name" value="METHYLTRANSFERASE"/>
    <property type="match status" value="1"/>
</dbReference>
<dbReference type="OrthoDB" id="2019266at2759"/>
<dbReference type="CDD" id="cd02440">
    <property type="entry name" value="AdoMet_MTases"/>
    <property type="match status" value="1"/>
</dbReference>
<dbReference type="Gene3D" id="3.40.50.150">
    <property type="entry name" value="Vaccinia Virus protein VP39"/>
    <property type="match status" value="1"/>
</dbReference>
<dbReference type="Proteomes" id="UP000242188">
    <property type="component" value="Unassembled WGS sequence"/>
</dbReference>
<comment type="caution">
    <text evidence="2">The sequence shown here is derived from an EMBL/GenBank/DDBJ whole genome shotgun (WGS) entry which is preliminary data.</text>
</comment>
<protein>
    <submittedName>
        <fullName evidence="2">Williams-Beuren syndrome chromosomal region 27 protein</fullName>
    </submittedName>
</protein>
<gene>
    <name evidence="2" type="ORF">KP79_PYT19432</name>
</gene>
<reference evidence="2 3" key="1">
    <citation type="journal article" date="2017" name="Nat. Ecol. Evol.">
        <title>Scallop genome provides insights into evolution of bilaterian karyotype and development.</title>
        <authorList>
            <person name="Wang S."/>
            <person name="Zhang J."/>
            <person name="Jiao W."/>
            <person name="Li J."/>
            <person name="Xun X."/>
            <person name="Sun Y."/>
            <person name="Guo X."/>
            <person name="Huan P."/>
            <person name="Dong B."/>
            <person name="Zhang L."/>
            <person name="Hu X."/>
            <person name="Sun X."/>
            <person name="Wang J."/>
            <person name="Zhao C."/>
            <person name="Wang Y."/>
            <person name="Wang D."/>
            <person name="Huang X."/>
            <person name="Wang R."/>
            <person name="Lv J."/>
            <person name="Li Y."/>
            <person name="Zhang Z."/>
            <person name="Liu B."/>
            <person name="Lu W."/>
            <person name="Hui Y."/>
            <person name="Liang J."/>
            <person name="Zhou Z."/>
            <person name="Hou R."/>
            <person name="Li X."/>
            <person name="Liu Y."/>
            <person name="Li H."/>
            <person name="Ning X."/>
            <person name="Lin Y."/>
            <person name="Zhao L."/>
            <person name="Xing Q."/>
            <person name="Dou J."/>
            <person name="Li Y."/>
            <person name="Mao J."/>
            <person name="Guo H."/>
            <person name="Dou H."/>
            <person name="Li T."/>
            <person name="Mu C."/>
            <person name="Jiang W."/>
            <person name="Fu Q."/>
            <person name="Fu X."/>
            <person name="Miao Y."/>
            <person name="Liu J."/>
            <person name="Yu Q."/>
            <person name="Li R."/>
            <person name="Liao H."/>
            <person name="Li X."/>
            <person name="Kong Y."/>
            <person name="Jiang Z."/>
            <person name="Chourrout D."/>
            <person name="Li R."/>
            <person name="Bao Z."/>
        </authorList>
    </citation>
    <scope>NUCLEOTIDE SEQUENCE [LARGE SCALE GENOMIC DNA]</scope>
    <source>
        <strain evidence="2 3">PY_sf001</strain>
    </source>
</reference>
<dbReference type="SUPFAM" id="SSF53335">
    <property type="entry name" value="S-adenosyl-L-methionine-dependent methyltransferases"/>
    <property type="match status" value="1"/>
</dbReference>
<evidence type="ECO:0000313" key="3">
    <source>
        <dbReference type="Proteomes" id="UP000242188"/>
    </source>
</evidence>
<sequence>MDSARKDCPFPFLWTTDSPTKLTEVYEQWSASYDKDVEGRGYLGPVLVAKSLAEFYPEERRTVKVLDIGAGTGLVGVELQKLGFHTIDGLDPSQPMLEKARATHVYTNLLCQYFTARPTPGVDKDSYDVIISAGSFLQGHLPTNCFIEAARIVRPGGIICIITRTEGKGNFDEPEYRDQFIAVIKQLQEERKLEEIKWEKVNHSPFSSGIIIAYRVLQ</sequence>
<dbReference type="InterPro" id="IPR029063">
    <property type="entry name" value="SAM-dependent_MTases_sf"/>
</dbReference>
<organism evidence="2 3">
    <name type="scientific">Mizuhopecten yessoensis</name>
    <name type="common">Japanese scallop</name>
    <name type="synonym">Patinopecten yessoensis</name>
    <dbReference type="NCBI Taxonomy" id="6573"/>
    <lineage>
        <taxon>Eukaryota</taxon>
        <taxon>Metazoa</taxon>
        <taxon>Spiralia</taxon>
        <taxon>Lophotrochozoa</taxon>
        <taxon>Mollusca</taxon>
        <taxon>Bivalvia</taxon>
        <taxon>Autobranchia</taxon>
        <taxon>Pteriomorphia</taxon>
        <taxon>Pectinida</taxon>
        <taxon>Pectinoidea</taxon>
        <taxon>Pectinidae</taxon>
        <taxon>Mizuhopecten</taxon>
    </lineage>
</organism>
<dbReference type="InterPro" id="IPR050508">
    <property type="entry name" value="Methyltransf_Superfamily"/>
</dbReference>
<keyword evidence="3" id="KW-1185">Reference proteome</keyword>
<accession>A0A210Q0U0</accession>
<proteinExistence type="predicted"/>
<dbReference type="InterPro" id="IPR041698">
    <property type="entry name" value="Methyltransf_25"/>
</dbReference>
<name>A0A210Q0U0_MIZYE</name>
<evidence type="ECO:0000259" key="1">
    <source>
        <dbReference type="Pfam" id="PF13649"/>
    </source>
</evidence>
<dbReference type="Pfam" id="PF13649">
    <property type="entry name" value="Methyltransf_25"/>
    <property type="match status" value="1"/>
</dbReference>
<dbReference type="EMBL" id="NEDP02005295">
    <property type="protein sequence ID" value="OWF42346.1"/>
    <property type="molecule type" value="Genomic_DNA"/>
</dbReference>